<keyword evidence="2" id="KW-1133">Transmembrane helix</keyword>
<organism evidence="3 4">
    <name type="scientific">Urbifossiella limnaea</name>
    <dbReference type="NCBI Taxonomy" id="2528023"/>
    <lineage>
        <taxon>Bacteria</taxon>
        <taxon>Pseudomonadati</taxon>
        <taxon>Planctomycetota</taxon>
        <taxon>Planctomycetia</taxon>
        <taxon>Gemmatales</taxon>
        <taxon>Gemmataceae</taxon>
        <taxon>Urbifossiella</taxon>
    </lineage>
</organism>
<feature type="transmembrane region" description="Helical" evidence="2">
    <location>
        <begin position="76"/>
        <end position="96"/>
    </location>
</feature>
<dbReference type="EMBL" id="CP036273">
    <property type="protein sequence ID" value="QDU24275.1"/>
    <property type="molecule type" value="Genomic_DNA"/>
</dbReference>
<evidence type="ECO:0000256" key="2">
    <source>
        <dbReference type="SAM" id="Phobius"/>
    </source>
</evidence>
<dbReference type="AlphaFoldDB" id="A0A517Y3B4"/>
<evidence type="ECO:0000313" key="3">
    <source>
        <dbReference type="EMBL" id="QDU24275.1"/>
    </source>
</evidence>
<sequence>MLYFSFIPAALLLAGAHAAARPIPQPVRWLRFGGWSAFALPMSLFCLSTPVVARLFVLLAVALVAWQLTRRRVRWFLPYSLAAVAVAYGLSFWWAWQDHDALTPLRERYRFESMVDRVPEPRGGNPAGEPLTDLDRPYLRSSQRVRLLWQLHDETVLDFVNRPGFGIGRIGHFTKPSEDNLKAEPRPDPPPQPESPGPAWSLGEVQFAVPLHDHTAASRLHADGLLDFVNPDGSGYVRSRREVAGFLPHAFSRVPEGREWRAVRVELVGLLKHAEPVVYPSDRLPAMADLKDAPTRAPDAFEAAGIDAVRRGEAGFVGRRGDEVRYVGAVRSAEACVKCHGGERGDLLGAFSYRLRPVRVP</sequence>
<keyword evidence="2" id="KW-0812">Transmembrane</keyword>
<reference evidence="3 4" key="1">
    <citation type="submission" date="2019-02" db="EMBL/GenBank/DDBJ databases">
        <title>Deep-cultivation of Planctomycetes and their phenomic and genomic characterization uncovers novel biology.</title>
        <authorList>
            <person name="Wiegand S."/>
            <person name="Jogler M."/>
            <person name="Boedeker C."/>
            <person name="Pinto D."/>
            <person name="Vollmers J."/>
            <person name="Rivas-Marin E."/>
            <person name="Kohn T."/>
            <person name="Peeters S.H."/>
            <person name="Heuer A."/>
            <person name="Rast P."/>
            <person name="Oberbeckmann S."/>
            <person name="Bunk B."/>
            <person name="Jeske O."/>
            <person name="Meyerdierks A."/>
            <person name="Storesund J.E."/>
            <person name="Kallscheuer N."/>
            <person name="Luecker S."/>
            <person name="Lage O.M."/>
            <person name="Pohl T."/>
            <person name="Merkel B.J."/>
            <person name="Hornburger P."/>
            <person name="Mueller R.-W."/>
            <person name="Bruemmer F."/>
            <person name="Labrenz M."/>
            <person name="Spormann A.M."/>
            <person name="Op den Camp H."/>
            <person name="Overmann J."/>
            <person name="Amann R."/>
            <person name="Jetten M.S.M."/>
            <person name="Mascher T."/>
            <person name="Medema M.H."/>
            <person name="Devos D.P."/>
            <person name="Kaster A.-K."/>
            <person name="Ovreas L."/>
            <person name="Rohde M."/>
            <person name="Galperin M.Y."/>
            <person name="Jogler C."/>
        </authorList>
    </citation>
    <scope>NUCLEOTIDE SEQUENCE [LARGE SCALE GENOMIC DNA]</scope>
    <source>
        <strain evidence="3 4">ETA_A1</strain>
    </source>
</reference>
<accession>A0A517Y3B4</accession>
<dbReference type="KEGG" id="uli:ETAA1_62890"/>
<gene>
    <name evidence="3" type="ORF">ETAA1_62890</name>
</gene>
<protein>
    <recommendedName>
        <fullName evidence="5">DUF3365 domain-containing protein</fullName>
    </recommendedName>
</protein>
<dbReference type="RefSeq" id="WP_145244441.1">
    <property type="nucleotide sequence ID" value="NZ_CP036273.1"/>
</dbReference>
<name>A0A517Y3B4_9BACT</name>
<feature type="region of interest" description="Disordered" evidence="1">
    <location>
        <begin position="172"/>
        <end position="201"/>
    </location>
</feature>
<dbReference type="Proteomes" id="UP000319576">
    <property type="component" value="Chromosome"/>
</dbReference>
<evidence type="ECO:0000313" key="4">
    <source>
        <dbReference type="Proteomes" id="UP000319576"/>
    </source>
</evidence>
<keyword evidence="4" id="KW-1185">Reference proteome</keyword>
<evidence type="ECO:0000256" key="1">
    <source>
        <dbReference type="SAM" id="MobiDB-lite"/>
    </source>
</evidence>
<evidence type="ECO:0008006" key="5">
    <source>
        <dbReference type="Google" id="ProtNLM"/>
    </source>
</evidence>
<dbReference type="OrthoDB" id="5984932at2"/>
<feature type="transmembrane region" description="Helical" evidence="2">
    <location>
        <begin position="42"/>
        <end position="64"/>
    </location>
</feature>
<proteinExistence type="predicted"/>
<keyword evidence="2" id="KW-0472">Membrane</keyword>
<feature type="compositionally biased region" description="Basic and acidic residues" evidence="1">
    <location>
        <begin position="175"/>
        <end position="187"/>
    </location>
</feature>